<dbReference type="EMBL" id="JACONW010000033">
    <property type="protein sequence ID" value="MBC3950016.1"/>
    <property type="molecule type" value="Genomic_DNA"/>
</dbReference>
<dbReference type="RefSeq" id="WP_187521257.1">
    <property type="nucleotide sequence ID" value="NZ_JACONW010000033.1"/>
</dbReference>
<accession>A0ABR7AYK9</accession>
<comment type="caution">
    <text evidence="1">The sequence shown here is derived from an EMBL/GenBank/DDBJ whole genome shotgun (WGS) entry which is preliminary data.</text>
</comment>
<keyword evidence="2" id="KW-1185">Reference proteome</keyword>
<evidence type="ECO:0000313" key="1">
    <source>
        <dbReference type="EMBL" id="MBC3950016.1"/>
    </source>
</evidence>
<reference evidence="1 2" key="1">
    <citation type="submission" date="2020-08" db="EMBL/GenBank/DDBJ databases">
        <title>Putative novel bacterial strains isolated from necrotic wheat leaf tissues caused by Xanthomonas translucens.</title>
        <authorList>
            <person name="Tambong J.T."/>
        </authorList>
    </citation>
    <scope>NUCLEOTIDE SEQUENCE [LARGE SCALE GENOMIC DNA]</scope>
    <source>
        <strain evidence="1 2">DOAB 1069</strain>
    </source>
</reference>
<sequence>MSVFNWKENLNDLFAATVNQQSIEEAAEIMASVGVSDEEYHRACVFTLDEAMRAIKAGDNYVIDCINKSGYQVRDVGSALVLLSDFKEAYLKEFSKED</sequence>
<protein>
    <recommendedName>
        <fullName evidence="3">Prophage protein</fullName>
    </recommendedName>
</protein>
<evidence type="ECO:0008006" key="3">
    <source>
        <dbReference type="Google" id="ProtNLM"/>
    </source>
</evidence>
<name>A0ABR7AYK9_9PSED</name>
<dbReference type="Proteomes" id="UP000651852">
    <property type="component" value="Unassembled WGS sequence"/>
</dbReference>
<proteinExistence type="predicted"/>
<evidence type="ECO:0000313" key="2">
    <source>
        <dbReference type="Proteomes" id="UP000651852"/>
    </source>
</evidence>
<gene>
    <name evidence="1" type="ORF">H8S59_09560</name>
</gene>
<organism evidence="1 2">
    <name type="scientific">Pseudomonas folii</name>
    <dbReference type="NCBI Taxonomy" id="2762593"/>
    <lineage>
        <taxon>Bacteria</taxon>
        <taxon>Pseudomonadati</taxon>
        <taxon>Pseudomonadota</taxon>
        <taxon>Gammaproteobacteria</taxon>
        <taxon>Pseudomonadales</taxon>
        <taxon>Pseudomonadaceae</taxon>
        <taxon>Pseudomonas</taxon>
    </lineage>
</organism>